<sequence>MDVLIPLALLVVGLIIGFFVARYQYTRDGVAGKANKTAEQNIKEIMAQQAEHHVHQTRQTIESIEKQCQSLKQQVDEYETLLVQNTDEDAPRVPFYGEQASTYLRNNLKGKEKVQIQSVSATQPKDFANTGSGLFVGSAGQSTAEKDR</sequence>
<evidence type="ECO:0000256" key="3">
    <source>
        <dbReference type="SAM" id="Phobius"/>
    </source>
</evidence>
<dbReference type="RefSeq" id="WP_075608460.1">
    <property type="nucleotide sequence ID" value="NZ_CP052766.1"/>
</dbReference>
<keyword evidence="3" id="KW-0472">Membrane</keyword>
<dbReference type="AlphaFoldDB" id="A0A6M4MBP8"/>
<reference evidence="5" key="1">
    <citation type="submission" date="2014-12" db="EMBL/GenBank/DDBJ databases">
        <title>Complete genome sequence of a multi-drug resistant Klebsiella pneumoniae.</title>
        <authorList>
            <person name="Hua X."/>
            <person name="Chen Q."/>
            <person name="Li X."/>
            <person name="Feng Y."/>
            <person name="Ruan Z."/>
            <person name="Yu Y."/>
        </authorList>
    </citation>
    <scope>NUCLEOTIDE SEQUENCE [LARGE SCALE GENOMIC DNA]</scope>
    <source>
        <strain evidence="5">5.12</strain>
    </source>
</reference>
<feature type="compositionally biased region" description="Polar residues" evidence="2">
    <location>
        <begin position="139"/>
        <end position="148"/>
    </location>
</feature>
<dbReference type="KEGG" id="apel:CA267_005285"/>
<feature type="coiled-coil region" evidence="1">
    <location>
        <begin position="47"/>
        <end position="88"/>
    </location>
</feature>
<dbReference type="Pfam" id="PF06295">
    <property type="entry name" value="ZapG-like"/>
    <property type="match status" value="1"/>
</dbReference>
<keyword evidence="5" id="KW-1185">Reference proteome</keyword>
<organism evidence="4 5">
    <name type="scientific">Alteromonas pelagimontana</name>
    <dbReference type="NCBI Taxonomy" id="1858656"/>
    <lineage>
        <taxon>Bacteria</taxon>
        <taxon>Pseudomonadati</taxon>
        <taxon>Pseudomonadota</taxon>
        <taxon>Gammaproteobacteria</taxon>
        <taxon>Alteromonadales</taxon>
        <taxon>Alteromonadaceae</taxon>
        <taxon>Alteromonas/Salinimonas group</taxon>
        <taxon>Alteromonas</taxon>
    </lineage>
</organism>
<evidence type="ECO:0000256" key="1">
    <source>
        <dbReference type="SAM" id="Coils"/>
    </source>
</evidence>
<accession>A0A6M4MBP8</accession>
<dbReference type="Proteomes" id="UP000219285">
    <property type="component" value="Chromosome"/>
</dbReference>
<reference evidence="4 5" key="2">
    <citation type="submission" date="2020-04" db="EMBL/GenBank/DDBJ databases">
        <title>Complete genome sequence of Alteromonas pelagimontana 5.12T.</title>
        <authorList>
            <person name="Sinha R.K."/>
            <person name="Krishnan K.P."/>
            <person name="Kurian J.P."/>
        </authorList>
    </citation>
    <scope>NUCLEOTIDE SEQUENCE [LARGE SCALE GENOMIC DNA]</scope>
    <source>
        <strain evidence="4 5">5.12</strain>
    </source>
</reference>
<evidence type="ECO:0000256" key="2">
    <source>
        <dbReference type="SAM" id="MobiDB-lite"/>
    </source>
</evidence>
<evidence type="ECO:0000313" key="5">
    <source>
        <dbReference type="Proteomes" id="UP000219285"/>
    </source>
</evidence>
<proteinExistence type="predicted"/>
<keyword evidence="3" id="KW-1133">Transmembrane helix</keyword>
<gene>
    <name evidence="4" type="ORF">CA267_005285</name>
</gene>
<name>A0A6M4MBP8_9ALTE</name>
<protein>
    <submittedName>
        <fullName evidence="4">DUF1043 family protein</fullName>
    </submittedName>
</protein>
<keyword evidence="3" id="KW-0812">Transmembrane</keyword>
<dbReference type="InterPro" id="IPR009386">
    <property type="entry name" value="ZapG-like"/>
</dbReference>
<feature type="region of interest" description="Disordered" evidence="2">
    <location>
        <begin position="122"/>
        <end position="148"/>
    </location>
</feature>
<evidence type="ECO:0000313" key="4">
    <source>
        <dbReference type="EMBL" id="QJR80228.1"/>
    </source>
</evidence>
<dbReference type="EMBL" id="CP052766">
    <property type="protein sequence ID" value="QJR80228.1"/>
    <property type="molecule type" value="Genomic_DNA"/>
</dbReference>
<dbReference type="OrthoDB" id="6385810at2"/>
<feature type="transmembrane region" description="Helical" evidence="3">
    <location>
        <begin position="6"/>
        <end position="25"/>
    </location>
</feature>
<keyword evidence="1" id="KW-0175">Coiled coil</keyword>